<reference evidence="2" key="1">
    <citation type="journal article" date="2019" name="Int. J. Syst. Evol. Microbiol.">
        <title>The Global Catalogue of Microorganisms (GCM) 10K type strain sequencing project: providing services to taxonomists for standard genome sequencing and annotation.</title>
        <authorList>
            <consortium name="The Broad Institute Genomics Platform"/>
            <consortium name="The Broad Institute Genome Sequencing Center for Infectious Disease"/>
            <person name="Wu L."/>
            <person name="Ma J."/>
        </authorList>
    </citation>
    <scope>NUCLEOTIDE SEQUENCE [LARGE SCALE GENOMIC DNA]</scope>
    <source>
        <strain evidence="2">JCM 6835</strain>
    </source>
</reference>
<dbReference type="InterPro" id="IPR036770">
    <property type="entry name" value="Ankyrin_rpt-contain_sf"/>
</dbReference>
<sequence>MHFAEDPRWSGMGWDSWRNLAVVRSKLEAGADPHSGLNSGEPPLRVAVKRGSADVVAELAARVDDVDALHKGSTALWDAIFYDRIGNARALVAAGANPWRPMMNGWSPGRLALASPTPDLFPLPPGEAGLSDVETEFVVAVRDLIAAIGDLPGDGHSIVCVAGITADEAVRRLEATPADEEDVEAAEEDPWDDDELSLRIIGVTDVPGGCIVSQPWGYAASMPGVQKLLSVDTVCYGMYANPKSGNQGSAAQDGVITEWDTHPGYGSAGPDASSEEILASYLYHMHAEVELCSRAGLQLPDSRAITGNPDLWVTLPERDFWS</sequence>
<dbReference type="EMBL" id="BAAATE010000037">
    <property type="protein sequence ID" value="GAA2693819.1"/>
    <property type="molecule type" value="Genomic_DNA"/>
</dbReference>
<organism evidence="1 2">
    <name type="scientific">Nonomuraea recticatena</name>
    <dbReference type="NCBI Taxonomy" id="46178"/>
    <lineage>
        <taxon>Bacteria</taxon>
        <taxon>Bacillati</taxon>
        <taxon>Actinomycetota</taxon>
        <taxon>Actinomycetes</taxon>
        <taxon>Streptosporangiales</taxon>
        <taxon>Streptosporangiaceae</taxon>
        <taxon>Nonomuraea</taxon>
    </lineage>
</organism>
<proteinExistence type="predicted"/>
<evidence type="ECO:0000313" key="2">
    <source>
        <dbReference type="Proteomes" id="UP001501666"/>
    </source>
</evidence>
<dbReference type="Proteomes" id="UP001501666">
    <property type="component" value="Unassembled WGS sequence"/>
</dbReference>
<evidence type="ECO:0008006" key="3">
    <source>
        <dbReference type="Google" id="ProtNLM"/>
    </source>
</evidence>
<accession>A0ABP6FJY2</accession>
<dbReference type="SUPFAM" id="SSF48403">
    <property type="entry name" value="Ankyrin repeat"/>
    <property type="match status" value="1"/>
</dbReference>
<comment type="caution">
    <text evidence="1">The sequence shown here is derived from an EMBL/GenBank/DDBJ whole genome shotgun (WGS) entry which is preliminary data.</text>
</comment>
<gene>
    <name evidence="1" type="ORF">GCM10010412_085560</name>
</gene>
<name>A0ABP6FJY2_9ACTN</name>
<keyword evidence="2" id="KW-1185">Reference proteome</keyword>
<dbReference type="RefSeq" id="WP_346154975.1">
    <property type="nucleotide sequence ID" value="NZ_BAAATE010000037.1"/>
</dbReference>
<dbReference type="Gene3D" id="1.25.40.20">
    <property type="entry name" value="Ankyrin repeat-containing domain"/>
    <property type="match status" value="1"/>
</dbReference>
<protein>
    <recommendedName>
        <fullName evidence="3">Ankyrin repeat domain-containing protein</fullName>
    </recommendedName>
</protein>
<evidence type="ECO:0000313" key="1">
    <source>
        <dbReference type="EMBL" id="GAA2693819.1"/>
    </source>
</evidence>